<dbReference type="GO" id="GO:0005634">
    <property type="term" value="C:nucleus"/>
    <property type="evidence" value="ECO:0007669"/>
    <property type="project" value="TreeGrafter"/>
</dbReference>
<evidence type="ECO:0000313" key="7">
    <source>
        <dbReference type="EMBL" id="CAF3611860.1"/>
    </source>
</evidence>
<dbReference type="Proteomes" id="UP000682733">
    <property type="component" value="Unassembled WGS sequence"/>
</dbReference>
<dbReference type="SUPFAM" id="SSF52540">
    <property type="entry name" value="P-loop containing nucleoside triphosphate hydrolases"/>
    <property type="match status" value="1"/>
</dbReference>
<dbReference type="InterPro" id="IPR027417">
    <property type="entry name" value="P-loop_NTPase"/>
</dbReference>
<dbReference type="PANTHER" id="PTHR45916">
    <property type="entry name" value="STRUCTURAL MAINTENANCE OF CHROMOSOMES PROTEIN 5"/>
    <property type="match status" value="1"/>
</dbReference>
<feature type="coiled-coil region" evidence="4">
    <location>
        <begin position="184"/>
        <end position="225"/>
    </location>
</feature>
<dbReference type="PANTHER" id="PTHR45916:SF1">
    <property type="entry name" value="STRUCTURAL MAINTENANCE OF CHROMOSOMES PROTEIN 5"/>
    <property type="match status" value="1"/>
</dbReference>
<keyword evidence="3 4" id="KW-0175">Coiled coil</keyword>
<proteinExistence type="inferred from homology"/>
<evidence type="ECO:0000256" key="1">
    <source>
        <dbReference type="ARBA" id="ARBA00010171"/>
    </source>
</evidence>
<evidence type="ECO:0000313" key="6">
    <source>
        <dbReference type="EMBL" id="CAF1404259.1"/>
    </source>
</evidence>
<dbReference type="Proteomes" id="UP000677228">
    <property type="component" value="Unassembled WGS sequence"/>
</dbReference>
<organism evidence="5 9">
    <name type="scientific">Didymodactylos carnosus</name>
    <dbReference type="NCBI Taxonomy" id="1234261"/>
    <lineage>
        <taxon>Eukaryota</taxon>
        <taxon>Metazoa</taxon>
        <taxon>Spiralia</taxon>
        <taxon>Gnathifera</taxon>
        <taxon>Rotifera</taxon>
        <taxon>Eurotatoria</taxon>
        <taxon>Bdelloidea</taxon>
        <taxon>Philodinida</taxon>
        <taxon>Philodinidae</taxon>
        <taxon>Didymodactylos</taxon>
    </lineage>
</organism>
<feature type="coiled-coil region" evidence="4">
    <location>
        <begin position="3"/>
        <end position="52"/>
    </location>
</feature>
<dbReference type="OrthoDB" id="10254973at2759"/>
<dbReference type="Proteomes" id="UP000663829">
    <property type="component" value="Unassembled WGS sequence"/>
</dbReference>
<dbReference type="GO" id="GO:0030915">
    <property type="term" value="C:Smc5-Smc6 complex"/>
    <property type="evidence" value="ECO:0007669"/>
    <property type="project" value="TreeGrafter"/>
</dbReference>
<comment type="similarity">
    <text evidence="1">Belongs to the SMC family. SMC5 subfamily.</text>
</comment>
<sequence length="397" mass="46030">MAINEKRNARTKLERKIAEKKQALALYQNKKIDLAKEEKSSREKEKKIHEDKLNKLNDHANYLNDYNQRCAELTIESCRLAISRYEHEKAKADLETHNEDLTKIKEESVQKQNQMKASETETRICAQNVIKSIGKTLPTNVSLLSNEIIMEVKSKFVGLPQTIQDLDTDIMSFTAQLNCQSNVKEDIIREYRNQTKKLADLEGRRQGLELRINQHQSTADNSKDNWLKQVKEMISQINEKFVDLFNTMGCKGEICLDVPENGDDYEKYGINIKVQFRDGEKLHEMSEFLQSGGEKSVSVMLYMIALQNMTICPFRCVDEINQGMDPQNERRVFELLVRHSSDKANSQYFLLSPKLLPDLKYSKKIKLLFVCNGEVALKSHEWNVAKYIERRKALQSL</sequence>
<dbReference type="Gene3D" id="3.40.50.300">
    <property type="entry name" value="P-loop containing nucleotide triphosphate hydrolases"/>
    <property type="match status" value="1"/>
</dbReference>
<evidence type="ECO:0000313" key="5">
    <source>
        <dbReference type="EMBL" id="CAF0825151.1"/>
    </source>
</evidence>
<gene>
    <name evidence="5" type="ORF">GPM918_LOCUS4757</name>
    <name evidence="6" type="ORF">OVA965_LOCUS33145</name>
    <name evidence="7" type="ORF">SRO942_LOCUS4758</name>
    <name evidence="8" type="ORF">TMI583_LOCUS34026</name>
</gene>
<reference evidence="5" key="1">
    <citation type="submission" date="2021-02" db="EMBL/GenBank/DDBJ databases">
        <authorList>
            <person name="Nowell W R."/>
        </authorList>
    </citation>
    <scope>NUCLEOTIDE SEQUENCE</scope>
</reference>
<dbReference type="GO" id="GO:0000724">
    <property type="term" value="P:double-strand break repair via homologous recombination"/>
    <property type="evidence" value="ECO:0007669"/>
    <property type="project" value="TreeGrafter"/>
</dbReference>
<dbReference type="Proteomes" id="UP000681722">
    <property type="component" value="Unassembled WGS sequence"/>
</dbReference>
<evidence type="ECO:0000256" key="4">
    <source>
        <dbReference type="SAM" id="Coils"/>
    </source>
</evidence>
<accession>A0A813U8C0</accession>
<feature type="coiled-coil region" evidence="4">
    <location>
        <begin position="87"/>
        <end position="121"/>
    </location>
</feature>
<dbReference type="EMBL" id="CAJNOQ010000654">
    <property type="protein sequence ID" value="CAF0825151.1"/>
    <property type="molecule type" value="Genomic_DNA"/>
</dbReference>
<keyword evidence="9" id="KW-1185">Reference proteome</keyword>
<evidence type="ECO:0000313" key="8">
    <source>
        <dbReference type="EMBL" id="CAF4210447.1"/>
    </source>
</evidence>
<dbReference type="EMBL" id="CAJOBA010048244">
    <property type="protein sequence ID" value="CAF4210447.1"/>
    <property type="molecule type" value="Genomic_DNA"/>
</dbReference>
<dbReference type="GO" id="GO:0003697">
    <property type="term" value="F:single-stranded DNA binding"/>
    <property type="evidence" value="ECO:0007669"/>
    <property type="project" value="TreeGrafter"/>
</dbReference>
<evidence type="ECO:0000256" key="2">
    <source>
        <dbReference type="ARBA" id="ARBA00018687"/>
    </source>
</evidence>
<dbReference type="EMBL" id="CAJOBC010000654">
    <property type="protein sequence ID" value="CAF3611860.1"/>
    <property type="molecule type" value="Genomic_DNA"/>
</dbReference>
<dbReference type="AlphaFoldDB" id="A0A813U8C0"/>
<comment type="caution">
    <text evidence="5">The sequence shown here is derived from an EMBL/GenBank/DDBJ whole genome shotgun (WGS) entry which is preliminary data.</text>
</comment>
<evidence type="ECO:0000256" key="3">
    <source>
        <dbReference type="ARBA" id="ARBA00023054"/>
    </source>
</evidence>
<dbReference type="EMBL" id="CAJNOK010026511">
    <property type="protein sequence ID" value="CAF1404259.1"/>
    <property type="molecule type" value="Genomic_DNA"/>
</dbReference>
<evidence type="ECO:0000313" key="9">
    <source>
        <dbReference type="Proteomes" id="UP000663829"/>
    </source>
</evidence>
<protein>
    <recommendedName>
        <fullName evidence="2">Structural maintenance of chromosomes protein 5</fullName>
    </recommendedName>
</protein>
<name>A0A813U8C0_9BILA</name>